<evidence type="ECO:0000256" key="1">
    <source>
        <dbReference type="SAM" id="MobiDB-lite"/>
    </source>
</evidence>
<proteinExistence type="predicted"/>
<organism evidence="2 3">
    <name type="scientific">Penicillium salamii</name>
    <dbReference type="NCBI Taxonomy" id="1612424"/>
    <lineage>
        <taxon>Eukaryota</taxon>
        <taxon>Fungi</taxon>
        <taxon>Dikarya</taxon>
        <taxon>Ascomycota</taxon>
        <taxon>Pezizomycotina</taxon>
        <taxon>Eurotiomycetes</taxon>
        <taxon>Eurotiomycetidae</taxon>
        <taxon>Eurotiales</taxon>
        <taxon>Aspergillaceae</taxon>
        <taxon>Penicillium</taxon>
    </lineage>
</organism>
<keyword evidence="3" id="KW-1185">Reference proteome</keyword>
<dbReference type="CDD" id="cd12148">
    <property type="entry name" value="fungal_TF_MHR"/>
    <property type="match status" value="1"/>
</dbReference>
<evidence type="ECO:0000313" key="2">
    <source>
        <dbReference type="EMBL" id="CAG8366806.1"/>
    </source>
</evidence>
<gene>
    <name evidence="2" type="ORF">PSALAMII_LOCUS4341</name>
</gene>
<sequence>MADMDGGVPQTTITLPEIEQCPMRRSNTTIPQAFSDVHSSLRYHGRDILNVLTPYRARSAESLVMGAAVDLPQKHLVDRLLAQYFNRVHKVLPVLHRPIFTSEYEKVCRWGSLSRVSFEWVAVLFGVFACCAIHTMEPNSEEEGKKYARTSRGITNVWSFFPILLVRTRAKGHVPDLDRDEETISYVSGDTQATSDGSWVWHGSQTESQLERMGHASRTTPNCAGQPEIETDVEWEGWD</sequence>
<reference evidence="2" key="1">
    <citation type="submission" date="2021-07" db="EMBL/GenBank/DDBJ databases">
        <authorList>
            <person name="Branca A.L. A."/>
        </authorList>
    </citation>
    <scope>NUCLEOTIDE SEQUENCE</scope>
</reference>
<comment type="caution">
    <text evidence="2">The sequence shown here is derived from an EMBL/GenBank/DDBJ whole genome shotgun (WGS) entry which is preliminary data.</text>
</comment>
<accession>A0A9W4J0U6</accession>
<evidence type="ECO:0000313" key="3">
    <source>
        <dbReference type="Proteomes" id="UP001152649"/>
    </source>
</evidence>
<feature type="compositionally biased region" description="Acidic residues" evidence="1">
    <location>
        <begin position="229"/>
        <end position="239"/>
    </location>
</feature>
<protein>
    <submittedName>
        <fullName evidence="2">Uncharacterized protein</fullName>
    </submittedName>
</protein>
<dbReference type="Proteomes" id="UP001152649">
    <property type="component" value="Unassembled WGS sequence"/>
</dbReference>
<name>A0A9W4J0U6_9EURO</name>
<feature type="region of interest" description="Disordered" evidence="1">
    <location>
        <begin position="211"/>
        <end position="239"/>
    </location>
</feature>
<dbReference type="OrthoDB" id="2241241at2759"/>
<dbReference type="EMBL" id="CAJVPG010000168">
    <property type="protein sequence ID" value="CAG8366806.1"/>
    <property type="molecule type" value="Genomic_DNA"/>
</dbReference>
<dbReference type="AlphaFoldDB" id="A0A9W4J0U6"/>